<feature type="domain" description="Cytochrome oxidase subunit II copper A binding" evidence="20">
    <location>
        <begin position="92"/>
        <end position="225"/>
    </location>
</feature>
<evidence type="ECO:0000259" key="20">
    <source>
        <dbReference type="PROSITE" id="PS50857"/>
    </source>
</evidence>
<evidence type="ECO:0000256" key="18">
    <source>
        <dbReference type="RuleBase" id="RU000457"/>
    </source>
</evidence>
<dbReference type="Gene3D" id="1.10.287.90">
    <property type="match status" value="1"/>
</dbReference>
<comment type="similarity">
    <text evidence="2 18">Belongs to the cytochrome c oxidase subunit 2 family.</text>
</comment>
<dbReference type="GeneID" id="77607806"/>
<evidence type="ECO:0000313" key="22">
    <source>
        <dbReference type="EMBL" id="WAK85063.1"/>
    </source>
</evidence>
<evidence type="ECO:0000256" key="4">
    <source>
        <dbReference type="ARBA" id="ARBA00015946"/>
    </source>
</evidence>
<dbReference type="FunFam" id="1.10.287.90:FF:000006">
    <property type="entry name" value="Cytochrome c oxidase subunit 2"/>
    <property type="match status" value="1"/>
</dbReference>
<evidence type="ECO:0000256" key="11">
    <source>
        <dbReference type="ARBA" id="ARBA00022967"/>
    </source>
</evidence>
<dbReference type="Gene3D" id="2.60.40.420">
    <property type="entry name" value="Cupredoxins - blue copper proteins"/>
    <property type="match status" value="2"/>
</dbReference>
<feature type="transmembrane region" description="Helical" evidence="19">
    <location>
        <begin position="28"/>
        <end position="51"/>
    </location>
</feature>
<keyword evidence="10" id="KW-0460">Magnesium</keyword>
<dbReference type="GO" id="GO:0005743">
    <property type="term" value="C:mitochondrial inner membrane"/>
    <property type="evidence" value="ECO:0007669"/>
    <property type="project" value="UniProtKB-SubCell"/>
</dbReference>
<dbReference type="EMBL" id="ON398005">
    <property type="protein sequence ID" value="WAK85063.1"/>
    <property type="molecule type" value="Genomic_DNA"/>
</dbReference>
<keyword evidence="9 18" id="KW-0999">Mitochondrion inner membrane</keyword>
<dbReference type="FunFam" id="2.60.40.420:FF:000001">
    <property type="entry name" value="Cytochrome c oxidase subunit 2"/>
    <property type="match status" value="1"/>
</dbReference>
<dbReference type="PROSITE" id="PS50999">
    <property type="entry name" value="COX2_TM"/>
    <property type="match status" value="1"/>
</dbReference>
<keyword evidence="13 19" id="KW-1133">Transmembrane helix</keyword>
<keyword evidence="6 18" id="KW-0679">Respiratory chain</keyword>
<evidence type="ECO:0000256" key="1">
    <source>
        <dbReference type="ARBA" id="ARBA00004448"/>
    </source>
</evidence>
<evidence type="ECO:0000256" key="15">
    <source>
        <dbReference type="ARBA" id="ARBA00023128"/>
    </source>
</evidence>
<geneLocation type="mitochondrion" evidence="22"/>
<evidence type="ECO:0000256" key="7">
    <source>
        <dbReference type="ARBA" id="ARBA00022692"/>
    </source>
</evidence>
<dbReference type="InterPro" id="IPR008972">
    <property type="entry name" value="Cupredoxin"/>
</dbReference>
<dbReference type="CDD" id="cd13842">
    <property type="entry name" value="CuRO_HCO_II_like"/>
    <property type="match status" value="1"/>
</dbReference>
<keyword evidence="16 18" id="KW-0472">Membrane</keyword>
<dbReference type="PROSITE" id="PS00078">
    <property type="entry name" value="COX2"/>
    <property type="match status" value="2"/>
</dbReference>
<gene>
    <name evidence="22" type="primary">COX2</name>
    <name evidence="22" type="synonym">COII</name>
</gene>
<dbReference type="GO" id="GO:0016491">
    <property type="term" value="F:oxidoreductase activity"/>
    <property type="evidence" value="ECO:0007669"/>
    <property type="project" value="InterPro"/>
</dbReference>
<feature type="domain" description="Cytochrome oxidase subunit II transmembrane region profile" evidence="21">
    <location>
        <begin position="1"/>
        <end position="91"/>
    </location>
</feature>
<evidence type="ECO:0000256" key="16">
    <source>
        <dbReference type="ARBA" id="ARBA00023136"/>
    </source>
</evidence>
<dbReference type="PROSITE" id="PS50857">
    <property type="entry name" value="COX2_CUA"/>
    <property type="match status" value="2"/>
</dbReference>
<dbReference type="SUPFAM" id="SSF81464">
    <property type="entry name" value="Cytochrome c oxidase subunit II-like, transmembrane region"/>
    <property type="match status" value="1"/>
</dbReference>
<name>A0A9E8Z0Y7_9MUSC</name>
<dbReference type="GO" id="GO:0042773">
    <property type="term" value="P:ATP synthesis coupled electron transport"/>
    <property type="evidence" value="ECO:0007669"/>
    <property type="project" value="TreeGrafter"/>
</dbReference>
<evidence type="ECO:0000256" key="9">
    <source>
        <dbReference type="ARBA" id="ARBA00022792"/>
    </source>
</evidence>
<dbReference type="InterPro" id="IPR011759">
    <property type="entry name" value="Cyt_c_oxidase_su2_TM_dom"/>
</dbReference>
<proteinExistence type="inferred from homology"/>
<dbReference type="CDD" id="cd13912">
    <property type="entry name" value="CcO_II_C"/>
    <property type="match status" value="1"/>
</dbReference>
<comment type="subcellular location">
    <subcellularLocation>
        <location evidence="1 18">Mitochondrion inner membrane</location>
        <topology evidence="1 18">Multi-pass membrane protein</topology>
    </subcellularLocation>
</comment>
<dbReference type="PANTHER" id="PTHR22888">
    <property type="entry name" value="CYTOCHROME C OXIDASE, SUBUNIT II"/>
    <property type="match status" value="1"/>
</dbReference>
<dbReference type="NCBIfam" id="TIGR02866">
    <property type="entry name" value="CoxB"/>
    <property type="match status" value="1"/>
</dbReference>
<dbReference type="InterPro" id="IPR036257">
    <property type="entry name" value="Cyt_c_oxidase_su2_TM_sf"/>
</dbReference>
<dbReference type="InterPro" id="IPR014222">
    <property type="entry name" value="Cyt_c_oxidase_su2"/>
</dbReference>
<keyword evidence="15 18" id="KW-0496">Mitochondrion</keyword>
<evidence type="ECO:0000256" key="12">
    <source>
        <dbReference type="ARBA" id="ARBA00022982"/>
    </source>
</evidence>
<comment type="subunit">
    <text evidence="3">Component of the cytochrome c oxidase (complex IV, CIV), a multisubunit enzyme composed of a catalytic core of 3 subunits and several supernumerary subunits. The complex exists as a monomer or a dimer and forms supercomplexes (SCs) in the inner mitochondrial membrane with ubiquinol-cytochrome c oxidoreductase (cytochrome b-c1 complex, complex III, CIII).</text>
</comment>
<evidence type="ECO:0000256" key="6">
    <source>
        <dbReference type="ARBA" id="ARBA00022660"/>
    </source>
</evidence>
<sequence length="329" mass="37500">MSTWANLGLQDSSSPLMEQLTFFHDHTLLILVMITVLVGYLMIMLLFNKYVNRYLLHGQTIEIIWTILPAIILLFIALPSLRLLYLLDEINEPSITLKTIGHQWYWSYEYSDFTNIEFDSYMIPTNELSFDSFRLLDVDNRVIIPMNSQIRVLVTAADVIHSWTIPALGVKVDGTPGRLNQTNFLINRPGLFYGQCSEICGANHSFMPIVIESIPVNYFIKWISNTMNSLDSFRLLDVDNRVVLPMNSQIRILVTAADVIHSWTVPALGVKVDGTPGRLNQTNFLINRPGLFYGQCSEICGANHSFMPIVIESIPVNYFIKWISNNMNS</sequence>
<evidence type="ECO:0000259" key="21">
    <source>
        <dbReference type="PROSITE" id="PS50999"/>
    </source>
</evidence>
<protein>
    <recommendedName>
        <fullName evidence="4 18">Cytochrome c oxidase subunit 2</fullName>
    </recommendedName>
</protein>
<evidence type="ECO:0000256" key="10">
    <source>
        <dbReference type="ARBA" id="ARBA00022842"/>
    </source>
</evidence>
<dbReference type="PANTHER" id="PTHR22888:SF9">
    <property type="entry name" value="CYTOCHROME C OXIDASE SUBUNIT 2"/>
    <property type="match status" value="1"/>
</dbReference>
<keyword evidence="7 18" id="KW-0812">Transmembrane</keyword>
<evidence type="ECO:0000256" key="14">
    <source>
        <dbReference type="ARBA" id="ARBA00023008"/>
    </source>
</evidence>
<dbReference type="InterPro" id="IPR034210">
    <property type="entry name" value="CcO_II_C"/>
</dbReference>
<dbReference type="SUPFAM" id="SSF49503">
    <property type="entry name" value="Cupredoxins"/>
    <property type="match status" value="2"/>
</dbReference>
<accession>A0A9E8Z0Y7</accession>
<keyword evidence="5 18" id="KW-0813">Transport</keyword>
<dbReference type="AlphaFoldDB" id="A0A9E8Z0Y7"/>
<dbReference type="PRINTS" id="PR01166">
    <property type="entry name" value="CYCOXIDASEII"/>
</dbReference>
<comment type="cofactor">
    <cofactor evidence="18">
        <name>Cu cation</name>
        <dbReference type="ChEBI" id="CHEBI:23378"/>
    </cofactor>
    <text evidence="18">Binds a copper A center.</text>
</comment>
<keyword evidence="14 18" id="KW-0186">Copper</keyword>
<evidence type="ECO:0000256" key="5">
    <source>
        <dbReference type="ARBA" id="ARBA00022448"/>
    </source>
</evidence>
<reference evidence="22" key="1">
    <citation type="submission" date="2022-05" db="EMBL/GenBank/DDBJ databases">
        <authorList>
            <person name="Guo Y."/>
            <person name="Feng Y."/>
        </authorList>
    </citation>
    <scope>NUCLEOTIDE SEQUENCE</scope>
</reference>
<keyword evidence="11" id="KW-1278">Translocase</keyword>
<dbReference type="Pfam" id="PF00116">
    <property type="entry name" value="COX2"/>
    <property type="match status" value="2"/>
</dbReference>
<dbReference type="GO" id="GO:0005507">
    <property type="term" value="F:copper ion binding"/>
    <property type="evidence" value="ECO:0007669"/>
    <property type="project" value="InterPro"/>
</dbReference>
<feature type="transmembrane region" description="Helical" evidence="19">
    <location>
        <begin position="63"/>
        <end position="87"/>
    </location>
</feature>
<feature type="domain" description="Cytochrome oxidase subunit II copper A binding" evidence="20">
    <location>
        <begin position="217"/>
        <end position="325"/>
    </location>
</feature>
<evidence type="ECO:0000256" key="13">
    <source>
        <dbReference type="ARBA" id="ARBA00022989"/>
    </source>
</evidence>
<dbReference type="GO" id="GO:0004129">
    <property type="term" value="F:cytochrome-c oxidase activity"/>
    <property type="evidence" value="ECO:0007669"/>
    <property type="project" value="UniProtKB-EC"/>
</dbReference>
<dbReference type="InterPro" id="IPR045187">
    <property type="entry name" value="CcO_II"/>
</dbReference>
<dbReference type="InterPro" id="IPR002429">
    <property type="entry name" value="CcO_II-like_C"/>
</dbReference>
<evidence type="ECO:0000256" key="3">
    <source>
        <dbReference type="ARBA" id="ARBA00011164"/>
    </source>
</evidence>
<dbReference type="CTD" id="4513"/>
<comment type="function">
    <text evidence="18">Component of the cytochrome c oxidase, the last enzyme in the mitochondrial electron transport chain which drives oxidative phosphorylation. The respiratory chain contains 3 multisubunit complexes succinate dehydrogenase (complex II, CII), ubiquinol-cytochrome c oxidoreductase (cytochrome b-c1 complex, complex III, CIII) and cytochrome c oxidase (complex IV, CIV), that cooperate to transfer electrons derived from NADH and succinate to molecular oxygen, creating an electrochemical gradient over the inner membrane that drives transmembrane transport and the ATP synthase. Cytochrome c oxidase is the component of the respiratory chain that catalyzes the reduction of oxygen to water. Electrons originating from reduced cytochrome c in the intermembrane space (IMS) are transferred via the dinuclear copper A center (CU(A)) of subunit 2 and heme A of subunit 1 to the active site in subunit 1, a binuclear center (BNC) formed by heme A3 and copper B (CU(B)). The BNC reduces molecular oxygen to 2 water molecules using 4 electrons from cytochrome c in the IMS and 4 protons from the mitochondrial matrix.</text>
</comment>
<organism evidence="22">
    <name type="scientific">Sarcophaga fani</name>
    <dbReference type="NCBI Taxonomy" id="2939602"/>
    <lineage>
        <taxon>Eukaryota</taxon>
        <taxon>Metazoa</taxon>
        <taxon>Ecdysozoa</taxon>
        <taxon>Arthropoda</taxon>
        <taxon>Hexapoda</taxon>
        <taxon>Insecta</taxon>
        <taxon>Pterygota</taxon>
        <taxon>Neoptera</taxon>
        <taxon>Endopterygota</taxon>
        <taxon>Diptera</taxon>
        <taxon>Brachycera</taxon>
        <taxon>Muscomorpha</taxon>
        <taxon>Oestroidea</taxon>
        <taxon>Sarcophagidae</taxon>
        <taxon>Sarcophaga</taxon>
        <taxon>Myorhina</taxon>
    </lineage>
</organism>
<dbReference type="RefSeq" id="YP_010596798.1">
    <property type="nucleotide sequence ID" value="NC_069640.1"/>
</dbReference>
<evidence type="ECO:0000256" key="2">
    <source>
        <dbReference type="ARBA" id="ARBA00007866"/>
    </source>
</evidence>
<keyword evidence="8 18" id="KW-0479">Metal-binding</keyword>
<keyword evidence="12 18" id="KW-0249">Electron transport</keyword>
<evidence type="ECO:0000256" key="8">
    <source>
        <dbReference type="ARBA" id="ARBA00022723"/>
    </source>
</evidence>
<evidence type="ECO:0000256" key="19">
    <source>
        <dbReference type="SAM" id="Phobius"/>
    </source>
</evidence>
<dbReference type="Pfam" id="PF02790">
    <property type="entry name" value="COX2_TM"/>
    <property type="match status" value="1"/>
</dbReference>
<dbReference type="InterPro" id="IPR001505">
    <property type="entry name" value="Copper_CuA"/>
</dbReference>
<comment type="catalytic activity">
    <reaction evidence="17">
        <text>4 Fe(II)-[cytochrome c] + O2 + 8 H(+)(in) = 4 Fe(III)-[cytochrome c] + 2 H2O + 4 H(+)(out)</text>
        <dbReference type="Rhea" id="RHEA:11436"/>
        <dbReference type="Rhea" id="RHEA-COMP:10350"/>
        <dbReference type="Rhea" id="RHEA-COMP:14399"/>
        <dbReference type="ChEBI" id="CHEBI:15377"/>
        <dbReference type="ChEBI" id="CHEBI:15378"/>
        <dbReference type="ChEBI" id="CHEBI:15379"/>
        <dbReference type="ChEBI" id="CHEBI:29033"/>
        <dbReference type="ChEBI" id="CHEBI:29034"/>
        <dbReference type="EC" id="7.1.1.9"/>
    </reaction>
    <physiologicalReaction direction="left-to-right" evidence="17">
        <dbReference type="Rhea" id="RHEA:11437"/>
    </physiologicalReaction>
</comment>
<evidence type="ECO:0000256" key="17">
    <source>
        <dbReference type="ARBA" id="ARBA00049512"/>
    </source>
</evidence>